<dbReference type="EMBL" id="JARRAF010000026">
    <property type="protein sequence ID" value="MDK2125889.1"/>
    <property type="molecule type" value="Genomic_DNA"/>
</dbReference>
<reference evidence="2" key="1">
    <citation type="submission" date="2023-03" db="EMBL/GenBank/DDBJ databases">
        <title>Chitinimonas shenzhenensis gen. nov., sp. nov., a novel member of family Burkholderiaceae isolated from activated sludge collected in Shen Zhen, China.</title>
        <authorList>
            <person name="Wang X."/>
        </authorList>
    </citation>
    <scope>NUCLEOTIDE SEQUENCE</scope>
    <source>
        <strain evidence="2">DQS-5</strain>
    </source>
</reference>
<protein>
    <recommendedName>
        <fullName evidence="4">DUF2946 domain-containing protein</fullName>
    </recommendedName>
</protein>
<accession>A0ABT7E1G8</accession>
<keyword evidence="3" id="KW-1185">Reference proteome</keyword>
<evidence type="ECO:0000256" key="1">
    <source>
        <dbReference type="SAM" id="MobiDB-lite"/>
    </source>
</evidence>
<evidence type="ECO:0008006" key="4">
    <source>
        <dbReference type="Google" id="ProtNLM"/>
    </source>
</evidence>
<feature type="region of interest" description="Disordered" evidence="1">
    <location>
        <begin position="107"/>
        <end position="129"/>
    </location>
</feature>
<comment type="caution">
    <text evidence="2">The sequence shown here is derived from an EMBL/GenBank/DDBJ whole genome shotgun (WGS) entry which is preliminary data.</text>
</comment>
<sequence length="129" mass="13497">MSARISRQLAVYCALFALIFNVLGIARANPSTLDNLLMQDFCSVNGKPASPIADLAGAPLKAMQAHDCHDCCFGGLALDLPPSAQSPLAQPGLAPFPAFVGRQCLVTQGPRPPPARAPPSPSSESLFRV</sequence>
<gene>
    <name evidence="2" type="ORF">PZA18_17690</name>
</gene>
<dbReference type="InterPro" id="IPR021333">
    <property type="entry name" value="DUF2946"/>
</dbReference>
<dbReference type="RefSeq" id="WP_284102202.1">
    <property type="nucleotide sequence ID" value="NZ_JARRAF010000026.1"/>
</dbReference>
<evidence type="ECO:0000313" key="2">
    <source>
        <dbReference type="EMBL" id="MDK2125889.1"/>
    </source>
</evidence>
<dbReference type="Pfam" id="PF11162">
    <property type="entry name" value="DUF2946"/>
    <property type="match status" value="1"/>
</dbReference>
<dbReference type="Proteomes" id="UP001172778">
    <property type="component" value="Unassembled WGS sequence"/>
</dbReference>
<name>A0ABT7E1G8_9NEIS</name>
<feature type="compositionally biased region" description="Pro residues" evidence="1">
    <location>
        <begin position="110"/>
        <end position="121"/>
    </location>
</feature>
<proteinExistence type="predicted"/>
<evidence type="ECO:0000313" key="3">
    <source>
        <dbReference type="Proteomes" id="UP001172778"/>
    </source>
</evidence>
<organism evidence="2 3">
    <name type="scientific">Parachitinimonas caeni</name>
    <dbReference type="NCBI Taxonomy" id="3031301"/>
    <lineage>
        <taxon>Bacteria</taxon>
        <taxon>Pseudomonadati</taxon>
        <taxon>Pseudomonadota</taxon>
        <taxon>Betaproteobacteria</taxon>
        <taxon>Neisseriales</taxon>
        <taxon>Chitinibacteraceae</taxon>
        <taxon>Parachitinimonas</taxon>
    </lineage>
</organism>